<comment type="caution">
    <text evidence="1">The sequence shown here is derived from an EMBL/GenBank/DDBJ whole genome shotgun (WGS) entry which is preliminary data.</text>
</comment>
<accession>A0A845SPT7</accession>
<evidence type="ECO:0000313" key="1">
    <source>
        <dbReference type="EMBL" id="NDL66109.1"/>
    </source>
</evidence>
<reference evidence="1 2" key="2">
    <citation type="submission" date="2020-02" db="EMBL/GenBank/DDBJ databases">
        <title>The new genus of Enterobacteriales.</title>
        <authorList>
            <person name="Kim I.S."/>
        </authorList>
    </citation>
    <scope>NUCLEOTIDE SEQUENCE [LARGE SCALE GENOMIC DNA]</scope>
    <source>
        <strain evidence="1 2">SAP-6</strain>
    </source>
</reference>
<dbReference type="EMBL" id="WUBS01000044">
    <property type="protein sequence ID" value="NDL66109.1"/>
    <property type="molecule type" value="Genomic_DNA"/>
</dbReference>
<organism evidence="1 2">
    <name type="scientific">Acerihabitans arboris</name>
    <dbReference type="NCBI Taxonomy" id="2691583"/>
    <lineage>
        <taxon>Bacteria</taxon>
        <taxon>Pseudomonadati</taxon>
        <taxon>Pseudomonadota</taxon>
        <taxon>Gammaproteobacteria</taxon>
        <taxon>Enterobacterales</taxon>
        <taxon>Pectobacteriaceae</taxon>
        <taxon>Acerihabitans</taxon>
    </lineage>
</organism>
<reference evidence="1 2" key="1">
    <citation type="submission" date="2019-12" db="EMBL/GenBank/DDBJ databases">
        <authorList>
            <person name="Lee S.D."/>
        </authorList>
    </citation>
    <scope>NUCLEOTIDE SEQUENCE [LARGE SCALE GENOMIC DNA]</scope>
    <source>
        <strain evidence="1 2">SAP-6</strain>
    </source>
</reference>
<sequence>VVKLGGDKLGAQDIYLRFNPETGEAFGKRYTLAAGNVLQAVPAPLAQRLRNILEQGLGGRGAPGAGKQFAGKPGRKPYTRVTGAHLRAWVQNGISPHPTAMGAFIALRDISYGQWQRYVHPEGTLTAQGRTLLQNYEPDSWRRLFNLPPEVQQRILGNVDIRTLHETGQAFPSTSNEHPWRATFREQATAQLDIIRNQFFNIWEQWAIQGLVDEERAVAVNRLRHCLVYSHTQLDLRGLGLRSLPPAYPPRW</sequence>
<feature type="non-terminal residue" evidence="1">
    <location>
        <position position="1"/>
    </location>
</feature>
<dbReference type="AlphaFoldDB" id="A0A845SPT7"/>
<dbReference type="Proteomes" id="UP000461443">
    <property type="component" value="Unassembled WGS sequence"/>
</dbReference>
<evidence type="ECO:0000313" key="2">
    <source>
        <dbReference type="Proteomes" id="UP000461443"/>
    </source>
</evidence>
<name>A0A845SPT7_9GAMM</name>
<proteinExistence type="predicted"/>
<protein>
    <submittedName>
        <fullName evidence="1">Uncharacterized protein</fullName>
    </submittedName>
</protein>
<keyword evidence="2" id="KW-1185">Reference proteome</keyword>
<gene>
    <name evidence="1" type="ORF">GRH90_25740</name>
</gene>